<protein>
    <submittedName>
        <fullName evidence="1">Uncharacterized protein</fullName>
    </submittedName>
</protein>
<dbReference type="EMBL" id="MN739237">
    <property type="protein sequence ID" value="QHS95017.1"/>
    <property type="molecule type" value="Genomic_DNA"/>
</dbReference>
<dbReference type="AlphaFoldDB" id="A0A6C0BRJ6"/>
<name>A0A6C0BRJ6_9ZZZZ</name>
<accession>A0A6C0BRJ6</accession>
<organism evidence="1">
    <name type="scientific">viral metagenome</name>
    <dbReference type="NCBI Taxonomy" id="1070528"/>
    <lineage>
        <taxon>unclassified sequences</taxon>
        <taxon>metagenomes</taxon>
        <taxon>organismal metagenomes</taxon>
    </lineage>
</organism>
<sequence>MNYKKNNINKTLILIYPLLAQLEEQSTVVV</sequence>
<reference evidence="1" key="1">
    <citation type="journal article" date="2020" name="Nature">
        <title>Giant virus diversity and host interactions through global metagenomics.</title>
        <authorList>
            <person name="Schulz F."/>
            <person name="Roux S."/>
            <person name="Paez-Espino D."/>
            <person name="Jungbluth S."/>
            <person name="Walsh D.A."/>
            <person name="Denef V.J."/>
            <person name="McMahon K.D."/>
            <person name="Konstantinidis K.T."/>
            <person name="Eloe-Fadrosh E.A."/>
            <person name="Kyrpides N.C."/>
            <person name="Woyke T."/>
        </authorList>
    </citation>
    <scope>NUCLEOTIDE SEQUENCE</scope>
    <source>
        <strain evidence="1">GVMAG-M-3300018428-16</strain>
    </source>
</reference>
<evidence type="ECO:0000313" key="1">
    <source>
        <dbReference type="EMBL" id="QHS95017.1"/>
    </source>
</evidence>
<proteinExistence type="predicted"/>